<evidence type="ECO:0000313" key="2">
    <source>
        <dbReference type="Proteomes" id="UP001623660"/>
    </source>
</evidence>
<reference evidence="1 2" key="1">
    <citation type="submission" date="2024-11" db="EMBL/GenBank/DDBJ databases">
        <authorList>
            <person name="Heng Y.C."/>
            <person name="Lim A.C.H."/>
            <person name="Lee J.K.Y."/>
            <person name="Kittelmann S."/>
        </authorList>
    </citation>
    <scope>NUCLEOTIDE SEQUENCE [LARGE SCALE GENOMIC DNA]</scope>
    <source>
        <strain evidence="1 2">WILCCON 0269</strain>
    </source>
</reference>
<organism evidence="1 2">
    <name type="scientific">Candidatus Clostridium eludens</name>
    <dbReference type="NCBI Taxonomy" id="3381663"/>
    <lineage>
        <taxon>Bacteria</taxon>
        <taxon>Bacillati</taxon>
        <taxon>Bacillota</taxon>
        <taxon>Clostridia</taxon>
        <taxon>Eubacteriales</taxon>
        <taxon>Clostridiaceae</taxon>
        <taxon>Clostridium</taxon>
    </lineage>
</organism>
<sequence length="131" mass="14898">MSHRKVIEEYYCDLNNLTDLLSKLTNNYRVLIGGAGELNSIALAHKKDIKNALHRANELGDIIDKILNGLGKTTEGYVEYCKMRAEIIKGKMLVQYMETEINEELFLNSLDDLNSDDDIDDNDDIKGDEED</sequence>
<protein>
    <submittedName>
        <fullName evidence="1">Uncharacterized protein</fullName>
    </submittedName>
</protein>
<evidence type="ECO:0000313" key="1">
    <source>
        <dbReference type="EMBL" id="MFL0196093.1"/>
    </source>
</evidence>
<proteinExistence type="predicted"/>
<keyword evidence="2" id="KW-1185">Reference proteome</keyword>
<gene>
    <name evidence="1" type="ORF">ACJDU8_11020</name>
</gene>
<dbReference type="Proteomes" id="UP001623660">
    <property type="component" value="Unassembled WGS sequence"/>
</dbReference>
<comment type="caution">
    <text evidence="1">The sequence shown here is derived from an EMBL/GenBank/DDBJ whole genome shotgun (WGS) entry which is preliminary data.</text>
</comment>
<dbReference type="EMBL" id="JBJHZX010000014">
    <property type="protein sequence ID" value="MFL0196093.1"/>
    <property type="molecule type" value="Genomic_DNA"/>
</dbReference>
<dbReference type="RefSeq" id="WP_406792208.1">
    <property type="nucleotide sequence ID" value="NZ_JBJHZX010000014.1"/>
</dbReference>
<name>A0ABW8SJX8_9CLOT</name>
<accession>A0ABW8SJX8</accession>